<accession>A0AB34X0L7</accession>
<dbReference type="EMBL" id="LSDN01000011">
    <property type="protein sequence ID" value="KXB81278.1"/>
    <property type="molecule type" value="Genomic_DNA"/>
</dbReference>
<protein>
    <submittedName>
        <fullName evidence="1">Uncharacterized protein</fullName>
    </submittedName>
</protein>
<evidence type="ECO:0000313" key="1">
    <source>
        <dbReference type="EMBL" id="KXB81278.1"/>
    </source>
</evidence>
<gene>
    <name evidence="1" type="ORF">HMPREF1862_00550</name>
</gene>
<dbReference type="AlphaFoldDB" id="A0AB34X0L7"/>
<name>A0AB34X0L7_9ACTO</name>
<evidence type="ECO:0000313" key="2">
    <source>
        <dbReference type="Proteomes" id="UP000070572"/>
    </source>
</evidence>
<dbReference type="Proteomes" id="UP000070572">
    <property type="component" value="Unassembled WGS sequence"/>
</dbReference>
<comment type="caution">
    <text evidence="1">The sequence shown here is derived from an EMBL/GenBank/DDBJ whole genome shotgun (WGS) entry which is preliminary data.</text>
</comment>
<reference evidence="1 2" key="1">
    <citation type="submission" date="2016-01" db="EMBL/GenBank/DDBJ databases">
        <authorList>
            <person name="Mitreva M."/>
            <person name="Pepin K.H."/>
            <person name="Mihindukulasuriya K.A."/>
            <person name="Fulton R."/>
            <person name="Fronick C."/>
            <person name="O'Laughlin M."/>
            <person name="Miner T."/>
            <person name="Herter B."/>
            <person name="Rosa B.A."/>
            <person name="Cordes M."/>
            <person name="Tomlinson C."/>
            <person name="Wollam A."/>
            <person name="Palsikar V.B."/>
            <person name="Mardis E.R."/>
            <person name="Wilson R.K."/>
        </authorList>
    </citation>
    <scope>NUCLEOTIDE SEQUENCE [LARGE SCALE GENOMIC DNA]</scope>
    <source>
        <strain evidence="1 2">DNF00696</strain>
    </source>
</reference>
<organism evidence="1 2">
    <name type="scientific">Varibaculum cambriense</name>
    <dbReference type="NCBI Taxonomy" id="184870"/>
    <lineage>
        <taxon>Bacteria</taxon>
        <taxon>Bacillati</taxon>
        <taxon>Actinomycetota</taxon>
        <taxon>Actinomycetes</taxon>
        <taxon>Actinomycetales</taxon>
        <taxon>Actinomycetaceae</taxon>
        <taxon>Varibaculum</taxon>
    </lineage>
</organism>
<proteinExistence type="predicted"/>
<sequence length="43" mass="4869">MKAKTVPYSLVRPGLNFWENRYFQAVFAGVFFGAKSVPYPQVG</sequence>